<organism evidence="4">
    <name type="scientific">Fagus sylvatica</name>
    <name type="common">Beechnut</name>
    <dbReference type="NCBI Taxonomy" id="28930"/>
    <lineage>
        <taxon>Eukaryota</taxon>
        <taxon>Viridiplantae</taxon>
        <taxon>Streptophyta</taxon>
        <taxon>Embryophyta</taxon>
        <taxon>Tracheophyta</taxon>
        <taxon>Spermatophyta</taxon>
        <taxon>Magnoliopsida</taxon>
        <taxon>eudicotyledons</taxon>
        <taxon>Gunneridae</taxon>
        <taxon>Pentapetalae</taxon>
        <taxon>rosids</taxon>
        <taxon>fabids</taxon>
        <taxon>Fagales</taxon>
        <taxon>Fagaceae</taxon>
        <taxon>Fagus</taxon>
    </lineage>
</organism>
<proteinExistence type="predicted"/>
<feature type="region of interest" description="Disordered" evidence="2">
    <location>
        <begin position="464"/>
        <end position="491"/>
    </location>
</feature>
<keyword evidence="1" id="KW-0175">Coiled coil</keyword>
<dbReference type="Pfam" id="PF04195">
    <property type="entry name" value="Transposase_28"/>
    <property type="match status" value="1"/>
</dbReference>
<dbReference type="InterPro" id="IPR007321">
    <property type="entry name" value="Transposase_28"/>
</dbReference>
<feature type="coiled-coil region" evidence="1">
    <location>
        <begin position="574"/>
        <end position="615"/>
    </location>
</feature>
<gene>
    <name evidence="4" type="ORF">FSB_LOCUS48638</name>
</gene>
<feature type="domain" description="Transposase (putative) gypsy type" evidence="3">
    <location>
        <begin position="270"/>
        <end position="308"/>
    </location>
</feature>
<name>A0A2N9I3X7_FAGSY</name>
<feature type="compositionally biased region" description="Basic and acidic residues" evidence="2">
    <location>
        <begin position="467"/>
        <end position="480"/>
    </location>
</feature>
<evidence type="ECO:0000313" key="4">
    <source>
        <dbReference type="EMBL" id="SPD20756.1"/>
    </source>
</evidence>
<protein>
    <recommendedName>
        <fullName evidence="3">Transposase (putative) gypsy type domain-containing protein</fullName>
    </recommendedName>
</protein>
<sequence>MDEARIDGRAHLQNKEKVKGCTGGGPVGEPPMLKKPHVWHVGVPLCTAVCFISVVHAEIVVIWVTSRVPWEAETSFNEEASLQAASDTCHTATSRGIRGVLSFTLASLSQSFQLFFVGVSRFVENNLGPPPLEGYISSDSVLHRLAAELYSIVYPALSTWEAVRNRMAANEAEWSLPLSEELPEGLFDESPGRMTREVSSEATPSTSGSRQLARVDRSWKALSYFSKVNQDDIDRIRHRYQIPGDVVLRILDSDERACYPKYEGDVAFYEADLRAGLRFPMQPFVRELLDFLGLAPGQVNPNGWRTIISCMVMWRVSSNGQEDLTVDEFLIIQGLHSSDRIWKDEYFFVCGDNWERLPQEDPRDFVGVRRSWGTPSSSVLDRPLLDLVWKERISRILDIQDRRYTILIELNLLASFSFGPVPSSTVKALLKANRKRVDTMKLNKSRLRQLTQSGEVAVDPVVLKRKRADEGSSKRAEEAPTRPPVQGAPPLVKKVPPVVMVDVDLAPPPDPSVATVNQSPHVAMDKAKRAFTSRDMDAAAHTEDVHYLMVHSLMRGLNEAMVMSQRCIAVEEELATLRAKYMVDEAEMKNAKRAVLELTRERKDALVEAEKLKKELKARDDDFKVAVDAKDKAVADLKHLVGQIEGAKEAAVSEFRSSEAFEDINTRYFLSGFEAFRKQAVQRFPDLDFSALQPYDDDDSVVDASQDQAGDDDVSSK</sequence>
<accession>A0A2N9I3X7</accession>
<feature type="compositionally biased region" description="Basic and acidic residues" evidence="2">
    <location>
        <begin position="190"/>
        <end position="199"/>
    </location>
</feature>
<dbReference type="AlphaFoldDB" id="A0A2N9I3X7"/>
<feature type="region of interest" description="Disordered" evidence="2">
    <location>
        <begin position="190"/>
        <end position="209"/>
    </location>
</feature>
<feature type="compositionally biased region" description="Polar residues" evidence="2">
    <location>
        <begin position="200"/>
        <end position="209"/>
    </location>
</feature>
<evidence type="ECO:0000256" key="2">
    <source>
        <dbReference type="SAM" id="MobiDB-lite"/>
    </source>
</evidence>
<dbReference type="EMBL" id="OIVN01005079">
    <property type="protein sequence ID" value="SPD20756.1"/>
    <property type="molecule type" value="Genomic_DNA"/>
</dbReference>
<feature type="region of interest" description="Disordered" evidence="2">
    <location>
        <begin position="694"/>
        <end position="717"/>
    </location>
</feature>
<reference evidence="4" key="1">
    <citation type="submission" date="2018-02" db="EMBL/GenBank/DDBJ databases">
        <authorList>
            <person name="Cohen D.B."/>
            <person name="Kent A.D."/>
        </authorList>
    </citation>
    <scope>NUCLEOTIDE SEQUENCE</scope>
</reference>
<evidence type="ECO:0000259" key="3">
    <source>
        <dbReference type="Pfam" id="PF04195"/>
    </source>
</evidence>
<evidence type="ECO:0000256" key="1">
    <source>
        <dbReference type="SAM" id="Coils"/>
    </source>
</evidence>